<dbReference type="Proteomes" id="UP000001817">
    <property type="component" value="Chromosome 2"/>
</dbReference>
<gene>
    <name evidence="1" type="ORF">Bxe_B2428</name>
</gene>
<dbReference type="STRING" id="266265.Bxe_B2428"/>
<dbReference type="EMBL" id="CP000271">
    <property type="protein sequence ID" value="ABE33563.1"/>
    <property type="molecule type" value="Genomic_DNA"/>
</dbReference>
<keyword evidence="2" id="KW-1185">Reference proteome</keyword>
<protein>
    <submittedName>
        <fullName evidence="1">Uncharacterized protein</fullName>
    </submittedName>
</protein>
<organism evidence="1 2">
    <name type="scientific">Paraburkholderia xenovorans (strain LB400)</name>
    <dbReference type="NCBI Taxonomy" id="266265"/>
    <lineage>
        <taxon>Bacteria</taxon>
        <taxon>Pseudomonadati</taxon>
        <taxon>Pseudomonadota</taxon>
        <taxon>Betaproteobacteria</taxon>
        <taxon>Burkholderiales</taxon>
        <taxon>Burkholderiaceae</taxon>
        <taxon>Paraburkholderia</taxon>
    </lineage>
</organism>
<accession>Q13QS6</accession>
<sequence length="107" mass="11217">MTGQSGARAAGAGVLLLPAARRTRFVPASDTVCPTCRGAAVTVVTRTRRVPRRAARAGELLSVNDAHGGSIPAWNMRWPSCAIKPGNDRETALIVTRIRGGAPDATR</sequence>
<evidence type="ECO:0000313" key="1">
    <source>
        <dbReference type="EMBL" id="ABE33563.1"/>
    </source>
</evidence>
<dbReference type="AlphaFoldDB" id="Q13QS6"/>
<dbReference type="KEGG" id="bxe:Bxe_B2428"/>
<name>Q13QS6_PARXL</name>
<evidence type="ECO:0000313" key="2">
    <source>
        <dbReference type="Proteomes" id="UP000001817"/>
    </source>
</evidence>
<reference evidence="1 2" key="1">
    <citation type="journal article" date="2006" name="Proc. Natl. Acad. Sci. U.S.A.">
        <title>Burkholderia xenovorans LB400 harbors a multi-replicon, 9.73-Mbp genome shaped for versatility.</title>
        <authorList>
            <person name="Chain P.S."/>
            <person name="Denef V.J."/>
            <person name="Konstantinidis K.T."/>
            <person name="Vergez L.M."/>
            <person name="Agullo L."/>
            <person name="Reyes V.L."/>
            <person name="Hauser L."/>
            <person name="Cordova M."/>
            <person name="Gomez L."/>
            <person name="Gonzalez M."/>
            <person name="Land M."/>
            <person name="Lao V."/>
            <person name="Larimer F."/>
            <person name="LiPuma J.J."/>
            <person name="Mahenthiralingam E."/>
            <person name="Malfatti S.A."/>
            <person name="Marx C.J."/>
            <person name="Parnell J.J."/>
            <person name="Ramette A."/>
            <person name="Richardson P."/>
            <person name="Seeger M."/>
            <person name="Smith D."/>
            <person name="Spilker T."/>
            <person name="Sul W.J."/>
            <person name="Tsoi T.V."/>
            <person name="Ulrich L.E."/>
            <person name="Zhulin I.B."/>
            <person name="Tiedje J.M."/>
        </authorList>
    </citation>
    <scope>NUCLEOTIDE SEQUENCE [LARGE SCALE GENOMIC DNA]</scope>
    <source>
        <strain evidence="1 2">LB400</strain>
    </source>
</reference>
<dbReference type="PATRIC" id="fig|266265.5.peg.5281"/>
<proteinExistence type="predicted"/>